<sequence>MAQPTRSDELHDASAAASSGGTDPMMPQTMLVDRAEDDTLHEECGVFGIWNATDAAAITALGLHALQHRGQEATGIVSYDGQRHHTHKGLGLVGDNFGDARIMASLPGPHAIGHNRYATTGETLLRNVQPLYADFEFGGLAVAHNGNLTNALTLRKALVRRGCLFQSTTDSEVFVHLIAISLYSTVVDRLIDAIKQVTGAYSLVALSTDALLGVRDPMGVRPLILGRIPGAAGAPGSWVLASETCALDVVGAEFVRDVEPGEIVVINDQGVHSIRPFGRTTSRFCVFEYIYFARPDSVLEGISVYDARKSIGRELARESHVEADVIVPVPDSGVPSAMGYAAESGVPFELGIVRNHYVGRTFIEPTDQIRHLGVKLKHSANRAALEGKRVVLVDDSIVRGTTSRKIVEMVRQAGAAEVHMRISSPPTTYSCFYGIDTPERSKLLAARNNVEEMAKLIGADSLAFISLDGLYRALGRPGRDDSKPYYCDACFTGEYPVPIPDFSENAMRQPQMSDPR</sequence>
<evidence type="ECO:0000256" key="2">
    <source>
        <dbReference type="ARBA" id="ARBA00010138"/>
    </source>
</evidence>
<feature type="binding site" evidence="7 10">
    <location>
        <position position="394"/>
    </location>
    <ligand>
        <name>Mg(2+)</name>
        <dbReference type="ChEBI" id="CHEBI:18420"/>
    </ligand>
</feature>
<comment type="cofactor">
    <cofactor evidence="7 11">
        <name>[4Fe-4S] cluster</name>
        <dbReference type="ChEBI" id="CHEBI:49883"/>
    </cofactor>
    <text evidence="7 11">Binds 1 [4Fe-4S] cluster per subunit.</text>
</comment>
<comment type="pathway">
    <text evidence="1 7 8">Purine metabolism; IMP biosynthesis via de novo pathway; N(1)-(5-phospho-D-ribosyl)glycinamide from 5-phospho-alpha-D-ribose 1-diphosphate: step 1/2.</text>
</comment>
<evidence type="ECO:0000313" key="14">
    <source>
        <dbReference type="EMBL" id="APH53710.1"/>
    </source>
</evidence>
<dbReference type="SUPFAM" id="SSF53271">
    <property type="entry name" value="PRTase-like"/>
    <property type="match status" value="1"/>
</dbReference>
<protein>
    <recommendedName>
        <fullName evidence="7">Amidophosphoribosyltransferase</fullName>
        <shortName evidence="7">ATase</shortName>
        <ecNumber evidence="7">2.4.2.14</ecNumber>
    </recommendedName>
    <alternativeName>
        <fullName evidence="7">Glutamine phosphoribosylpyrophosphate amidotransferase</fullName>
        <shortName evidence="7">GPATase</shortName>
    </alternativeName>
</protein>
<name>A0AAC9K6M3_9PROT</name>
<feature type="binding site" evidence="7 11">
    <location>
        <position position="490"/>
    </location>
    <ligand>
        <name>[4Fe-4S] cluster</name>
        <dbReference type="ChEBI" id="CHEBI:49883"/>
    </ligand>
</feature>
<dbReference type="InterPro" id="IPR029057">
    <property type="entry name" value="PRTase-like"/>
</dbReference>
<feature type="domain" description="Glutamine amidotransferase type-2" evidence="13">
    <location>
        <begin position="44"/>
        <end position="269"/>
    </location>
</feature>
<dbReference type="PIRSF" id="PIRSF000485">
    <property type="entry name" value="Amd_phspho_trans"/>
    <property type="match status" value="1"/>
</dbReference>
<evidence type="ECO:0000256" key="8">
    <source>
        <dbReference type="PIRNR" id="PIRNR000485"/>
    </source>
</evidence>
<evidence type="ECO:0000256" key="12">
    <source>
        <dbReference type="SAM" id="MobiDB-lite"/>
    </source>
</evidence>
<feature type="binding site" evidence="7 11">
    <location>
        <position position="431"/>
    </location>
    <ligand>
        <name>[4Fe-4S] cluster</name>
        <dbReference type="ChEBI" id="CHEBI:49883"/>
    </ligand>
</feature>
<dbReference type="Pfam" id="PF13537">
    <property type="entry name" value="GATase_7"/>
    <property type="match status" value="1"/>
</dbReference>
<dbReference type="Gene3D" id="3.40.50.2020">
    <property type="match status" value="1"/>
</dbReference>
<dbReference type="HAMAP" id="MF_01931">
    <property type="entry name" value="PurF"/>
    <property type="match status" value="1"/>
</dbReference>
<comment type="cofactor">
    <cofactor evidence="7 10">
        <name>Mg(2+)</name>
        <dbReference type="ChEBI" id="CHEBI:18420"/>
    </cofactor>
    <text evidence="7 10">Binds 1 Mg(2+) ion per subunit.</text>
</comment>
<evidence type="ECO:0000256" key="1">
    <source>
        <dbReference type="ARBA" id="ARBA00005209"/>
    </source>
</evidence>
<comment type="catalytic activity">
    <reaction evidence="7 8">
        <text>5-phospho-beta-D-ribosylamine + L-glutamate + diphosphate = 5-phospho-alpha-D-ribose 1-diphosphate + L-glutamine + H2O</text>
        <dbReference type="Rhea" id="RHEA:14905"/>
        <dbReference type="ChEBI" id="CHEBI:15377"/>
        <dbReference type="ChEBI" id="CHEBI:29985"/>
        <dbReference type="ChEBI" id="CHEBI:33019"/>
        <dbReference type="ChEBI" id="CHEBI:58017"/>
        <dbReference type="ChEBI" id="CHEBI:58359"/>
        <dbReference type="ChEBI" id="CHEBI:58681"/>
        <dbReference type="EC" id="2.4.2.14"/>
    </reaction>
</comment>
<evidence type="ECO:0000256" key="4">
    <source>
        <dbReference type="ARBA" id="ARBA00022679"/>
    </source>
</evidence>
<keyword evidence="7 10" id="KW-0460">Magnesium</keyword>
<dbReference type="CDD" id="cd00715">
    <property type="entry name" value="GPATase_N"/>
    <property type="match status" value="1"/>
</dbReference>
<dbReference type="InterPro" id="IPR035584">
    <property type="entry name" value="PurF_N"/>
</dbReference>
<dbReference type="PROSITE" id="PS51278">
    <property type="entry name" value="GATASE_TYPE_2"/>
    <property type="match status" value="1"/>
</dbReference>
<dbReference type="GO" id="GO:0009113">
    <property type="term" value="P:purine nucleobase biosynthetic process"/>
    <property type="evidence" value="ECO:0007669"/>
    <property type="project" value="UniProtKB-UniRule"/>
</dbReference>
<keyword evidence="7 11" id="KW-0408">Iron</keyword>
<dbReference type="GO" id="GO:0000287">
    <property type="term" value="F:magnesium ion binding"/>
    <property type="evidence" value="ECO:0007669"/>
    <property type="project" value="UniProtKB-UniRule"/>
</dbReference>
<proteinExistence type="inferred from homology"/>
<keyword evidence="7 10" id="KW-0479">Metal-binding</keyword>
<comment type="similarity">
    <text evidence="2 7 8">In the C-terminal section; belongs to the purine/pyrimidine phosphoribosyltransferase family.</text>
</comment>
<evidence type="ECO:0000256" key="5">
    <source>
        <dbReference type="ARBA" id="ARBA00022755"/>
    </source>
</evidence>
<feature type="binding site" evidence="7 10">
    <location>
        <position position="332"/>
    </location>
    <ligand>
        <name>Mg(2+)</name>
        <dbReference type="ChEBI" id="CHEBI:18420"/>
    </ligand>
</feature>
<evidence type="ECO:0000256" key="3">
    <source>
        <dbReference type="ARBA" id="ARBA00022676"/>
    </source>
</evidence>
<evidence type="ECO:0000256" key="11">
    <source>
        <dbReference type="PIRSR" id="PIRSR000485-3"/>
    </source>
</evidence>
<dbReference type="InterPro" id="IPR005854">
    <property type="entry name" value="PurF"/>
</dbReference>
<dbReference type="Proteomes" id="UP000182373">
    <property type="component" value="Chromosome"/>
</dbReference>
<feature type="binding site" evidence="7 11">
    <location>
        <position position="487"/>
    </location>
    <ligand>
        <name>[4Fe-4S] cluster</name>
        <dbReference type="ChEBI" id="CHEBI:49883"/>
    </ligand>
</feature>
<evidence type="ECO:0000256" key="9">
    <source>
        <dbReference type="PIRSR" id="PIRSR000485-1"/>
    </source>
</evidence>
<dbReference type="GO" id="GO:0006189">
    <property type="term" value="P:'de novo' IMP biosynthetic process"/>
    <property type="evidence" value="ECO:0007669"/>
    <property type="project" value="UniProtKB-UniRule"/>
</dbReference>
<dbReference type="GO" id="GO:0051539">
    <property type="term" value="F:4 iron, 4 sulfur cluster binding"/>
    <property type="evidence" value="ECO:0007669"/>
    <property type="project" value="UniProtKB-KW"/>
</dbReference>
<evidence type="ECO:0000256" key="6">
    <source>
        <dbReference type="ARBA" id="ARBA00022962"/>
    </source>
</evidence>
<dbReference type="InterPro" id="IPR000836">
    <property type="entry name" value="PRTase_dom"/>
</dbReference>
<organism evidence="14 15">
    <name type="scientific">Granulibacter bethesdensis</name>
    <dbReference type="NCBI Taxonomy" id="364410"/>
    <lineage>
        <taxon>Bacteria</taxon>
        <taxon>Pseudomonadati</taxon>
        <taxon>Pseudomonadota</taxon>
        <taxon>Alphaproteobacteria</taxon>
        <taxon>Acetobacterales</taxon>
        <taxon>Acetobacteraceae</taxon>
        <taxon>Granulibacter</taxon>
    </lineage>
</organism>
<dbReference type="AlphaFoldDB" id="A0AAC9K6M3"/>
<dbReference type="EC" id="2.4.2.14" evidence="7"/>
<keyword evidence="7 11" id="KW-0411">Iron-sulfur</keyword>
<dbReference type="InterPro" id="IPR029055">
    <property type="entry name" value="Ntn_hydrolases_N"/>
</dbReference>
<dbReference type="Pfam" id="PF00156">
    <property type="entry name" value="Pribosyltran"/>
    <property type="match status" value="1"/>
</dbReference>
<comment type="function">
    <text evidence="7">Catalyzes the formation of phosphoribosylamine from phosphoribosylpyrophosphate (PRPP) and glutamine.</text>
</comment>
<dbReference type="PANTHER" id="PTHR11907">
    <property type="entry name" value="AMIDOPHOSPHORIBOSYLTRANSFERASE"/>
    <property type="match status" value="1"/>
</dbReference>
<feature type="binding site" evidence="7 10">
    <location>
        <position position="395"/>
    </location>
    <ligand>
        <name>Mg(2+)</name>
        <dbReference type="ChEBI" id="CHEBI:18420"/>
    </ligand>
</feature>
<keyword evidence="3 7" id="KW-0328">Glycosyltransferase</keyword>
<keyword evidence="4 7" id="KW-0808">Transferase</keyword>
<feature type="active site" description="Nucleophile" evidence="7 9">
    <location>
        <position position="44"/>
    </location>
</feature>
<dbReference type="NCBIfam" id="TIGR01134">
    <property type="entry name" value="purF"/>
    <property type="match status" value="1"/>
</dbReference>
<keyword evidence="7" id="KW-0004">4Fe-4S</keyword>
<evidence type="ECO:0000256" key="7">
    <source>
        <dbReference type="HAMAP-Rule" id="MF_01931"/>
    </source>
</evidence>
<accession>A0AAC9K6M3</accession>
<dbReference type="SUPFAM" id="SSF56235">
    <property type="entry name" value="N-terminal nucleophile aminohydrolases (Ntn hydrolases)"/>
    <property type="match status" value="1"/>
</dbReference>
<dbReference type="Gene3D" id="3.60.20.10">
    <property type="entry name" value="Glutamine Phosphoribosylpyrophosphate, subunit 1, domain 1"/>
    <property type="match status" value="1"/>
</dbReference>
<dbReference type="InterPro" id="IPR017932">
    <property type="entry name" value="GATase_2_dom"/>
</dbReference>
<keyword evidence="5 7" id="KW-0658">Purine biosynthesis</keyword>
<feature type="compositionally biased region" description="Basic and acidic residues" evidence="12">
    <location>
        <begin position="1"/>
        <end position="12"/>
    </location>
</feature>
<reference evidence="15" key="1">
    <citation type="submission" date="2016-11" db="EMBL/GenBank/DDBJ databases">
        <title>Comparative genomic and phenotypic analysis of Granulibacter bethesdensis clinical isolates from patients with chronic granulomatous disease.</title>
        <authorList>
            <person name="Zarember K.A."/>
            <person name="Porcella S.F."/>
            <person name="Chu J."/>
            <person name="Ding L."/>
            <person name="Dahlstrom E."/>
            <person name="Barbian K."/>
            <person name="Martens C."/>
            <person name="Sykora L."/>
            <person name="Kramer S."/>
            <person name="Pettinato A.M."/>
            <person name="Hong H."/>
            <person name="Wald G."/>
            <person name="Berg L.J."/>
            <person name="Rogge L.S."/>
            <person name="Greenberg D.E."/>
            <person name="Falcone E.L."/>
            <person name="Neves J.F."/>
            <person name="Simoes M.J."/>
            <person name="Casal M."/>
            <person name="Rodriguez-Lopez F.C."/>
            <person name="Zelazny A."/>
            <person name="Gallin J.I."/>
            <person name="Holland S.M."/>
        </authorList>
    </citation>
    <scope>NUCLEOTIDE SEQUENCE [LARGE SCALE GENOMIC DNA]</scope>
    <source>
        <strain evidence="15">NIH9.1</strain>
    </source>
</reference>
<keyword evidence="6 7" id="KW-0315">Glutamine amidotransferase</keyword>
<gene>
    <name evidence="7" type="primary">purF</name>
    <name evidence="14" type="ORF">GbCGDNIH9_0470</name>
</gene>
<evidence type="ECO:0000256" key="10">
    <source>
        <dbReference type="PIRSR" id="PIRSR000485-2"/>
    </source>
</evidence>
<evidence type="ECO:0000259" key="13">
    <source>
        <dbReference type="PROSITE" id="PS51278"/>
    </source>
</evidence>
<evidence type="ECO:0000313" key="15">
    <source>
        <dbReference type="Proteomes" id="UP000182373"/>
    </source>
</evidence>
<feature type="binding site" evidence="7 11">
    <location>
        <position position="285"/>
    </location>
    <ligand>
        <name>[4Fe-4S] cluster</name>
        <dbReference type="ChEBI" id="CHEBI:49883"/>
    </ligand>
</feature>
<feature type="region of interest" description="Disordered" evidence="12">
    <location>
        <begin position="1"/>
        <end position="27"/>
    </location>
</feature>
<dbReference type="GO" id="GO:0004044">
    <property type="term" value="F:amidophosphoribosyltransferase activity"/>
    <property type="evidence" value="ECO:0007669"/>
    <property type="project" value="UniProtKB-UniRule"/>
</dbReference>
<dbReference type="CDD" id="cd06223">
    <property type="entry name" value="PRTases_typeI"/>
    <property type="match status" value="1"/>
</dbReference>
<dbReference type="EMBL" id="CP018191">
    <property type="protein sequence ID" value="APH53710.1"/>
    <property type="molecule type" value="Genomic_DNA"/>
</dbReference>